<proteinExistence type="predicted"/>
<name>A0A2M4C6Y2_9DIPT</name>
<organism evidence="1">
    <name type="scientific">Anopheles marajoara</name>
    <dbReference type="NCBI Taxonomy" id="58244"/>
    <lineage>
        <taxon>Eukaryota</taxon>
        <taxon>Metazoa</taxon>
        <taxon>Ecdysozoa</taxon>
        <taxon>Arthropoda</taxon>
        <taxon>Hexapoda</taxon>
        <taxon>Insecta</taxon>
        <taxon>Pterygota</taxon>
        <taxon>Neoptera</taxon>
        <taxon>Endopterygota</taxon>
        <taxon>Diptera</taxon>
        <taxon>Nematocera</taxon>
        <taxon>Culicoidea</taxon>
        <taxon>Culicidae</taxon>
        <taxon>Anophelinae</taxon>
        <taxon>Anopheles</taxon>
    </lineage>
</organism>
<accession>A0A2M4C6Y2</accession>
<dbReference type="AlphaFoldDB" id="A0A2M4C6Y2"/>
<reference evidence="1" key="1">
    <citation type="submission" date="2018-01" db="EMBL/GenBank/DDBJ databases">
        <title>An insight into the sialome of Amazonian anophelines.</title>
        <authorList>
            <person name="Ribeiro J.M."/>
            <person name="Scarpassa V."/>
            <person name="Calvo E."/>
        </authorList>
    </citation>
    <scope>NUCLEOTIDE SEQUENCE</scope>
    <source>
        <tissue evidence="1">Salivary glands</tissue>
    </source>
</reference>
<dbReference type="EMBL" id="GGFJ01011932">
    <property type="protein sequence ID" value="MBW61073.1"/>
    <property type="molecule type" value="Transcribed_RNA"/>
</dbReference>
<protein>
    <submittedName>
        <fullName evidence="1">Putative secreted protein</fullName>
    </submittedName>
</protein>
<sequence>MIGVSVIICAFSVTPGCSLSFLHTCHDHRHRSAVPGLLRCSSRRGKINGQKETIADRPIAGGGAKHFQWSRSDVPLMTGAFWLETPLQAFRLFHPHHTPLHRSTNHKFITFLKRHFVSPLLARSSVPEA</sequence>
<evidence type="ECO:0000313" key="1">
    <source>
        <dbReference type="EMBL" id="MBW61073.1"/>
    </source>
</evidence>